<comment type="caution">
    <text evidence="1">The sequence shown here is derived from an EMBL/GenBank/DDBJ whole genome shotgun (WGS) entry which is preliminary data.</text>
</comment>
<keyword evidence="2" id="KW-1185">Reference proteome</keyword>
<evidence type="ECO:0000313" key="2">
    <source>
        <dbReference type="Proteomes" id="UP001152607"/>
    </source>
</evidence>
<proteinExistence type="predicted"/>
<protein>
    <submittedName>
        <fullName evidence="1">Uncharacterized protein</fullName>
    </submittedName>
</protein>
<gene>
    <name evidence="1" type="ORF">PDIGIT_LOCUS4690</name>
</gene>
<dbReference type="EMBL" id="CAOQHR010000003">
    <property type="protein sequence ID" value="CAI6331664.1"/>
    <property type="molecule type" value="Genomic_DNA"/>
</dbReference>
<reference evidence="1" key="1">
    <citation type="submission" date="2023-01" db="EMBL/GenBank/DDBJ databases">
        <authorList>
            <person name="Van Ghelder C."/>
            <person name="Rancurel C."/>
        </authorList>
    </citation>
    <scope>NUCLEOTIDE SEQUENCE</scope>
    <source>
        <strain evidence="1">CNCM I-4278</strain>
    </source>
</reference>
<dbReference type="Proteomes" id="UP001152607">
    <property type="component" value="Unassembled WGS sequence"/>
</dbReference>
<sequence length="61" mass="6732">MPIIKLIHTNRRILPSRPATTRKHTSSNPTPISMLVAVIPVKSSPNLFLNPLGFLLSLFAL</sequence>
<evidence type="ECO:0000313" key="1">
    <source>
        <dbReference type="EMBL" id="CAI6331664.1"/>
    </source>
</evidence>
<name>A0A9W4U8Z4_9PLEO</name>
<organism evidence="1 2">
    <name type="scientific">Periconia digitata</name>
    <dbReference type="NCBI Taxonomy" id="1303443"/>
    <lineage>
        <taxon>Eukaryota</taxon>
        <taxon>Fungi</taxon>
        <taxon>Dikarya</taxon>
        <taxon>Ascomycota</taxon>
        <taxon>Pezizomycotina</taxon>
        <taxon>Dothideomycetes</taxon>
        <taxon>Pleosporomycetidae</taxon>
        <taxon>Pleosporales</taxon>
        <taxon>Massarineae</taxon>
        <taxon>Periconiaceae</taxon>
        <taxon>Periconia</taxon>
    </lineage>
</organism>
<accession>A0A9W4U8Z4</accession>
<dbReference type="AlphaFoldDB" id="A0A9W4U8Z4"/>